<dbReference type="Proteomes" id="UP000076079">
    <property type="component" value="Chromosome"/>
</dbReference>
<sequence length="238" mass="25950">MTTEPREHAIVTPVHGRYLVRVAESPTRGPARNAPMAVGFHGYGESADEQLARLEAIPELADWTLVSIQGLHRFYGRGQAVVASWMTSQDREGAIEDNLRYVRSVITEAVHQTGEPQALVYVGYSQGVAMAWRAAILGARRIDGLAVFGGDVPPELVVRPMTQCPPVLIGRGRDDTQYTAAHFRTDLDMLATRFVAVEPYEVVGGHGWTPAVGREIGGFVTRLIHPTSAAARLPDVFP</sequence>
<dbReference type="RefSeq" id="WP_110171459.1">
    <property type="nucleotide sequence ID" value="NZ_CP015136.1"/>
</dbReference>
<dbReference type="KEGG" id="abac:LuPra_02959"/>
<proteinExistence type="predicted"/>
<dbReference type="EMBL" id="CP015136">
    <property type="protein sequence ID" value="AMY09735.1"/>
    <property type="molecule type" value="Genomic_DNA"/>
</dbReference>
<keyword evidence="2" id="KW-1185">Reference proteome</keyword>
<accession>A0A143PMA9</accession>
<reference evidence="1 2" key="1">
    <citation type="journal article" date="2016" name="Genome Announc.">
        <title>First Complete Genome Sequence of a Subdivision 6 Acidobacterium Strain.</title>
        <authorList>
            <person name="Huang S."/>
            <person name="Vieira S."/>
            <person name="Bunk B."/>
            <person name="Riedel T."/>
            <person name="Sproer C."/>
            <person name="Overmann J."/>
        </authorList>
    </citation>
    <scope>NUCLEOTIDE SEQUENCE [LARGE SCALE GENOMIC DNA]</scope>
    <source>
        <strain evidence="2">DSM 100886 HEG_-6_39</strain>
    </source>
</reference>
<organism evidence="1 2">
    <name type="scientific">Luteitalea pratensis</name>
    <dbReference type="NCBI Taxonomy" id="1855912"/>
    <lineage>
        <taxon>Bacteria</taxon>
        <taxon>Pseudomonadati</taxon>
        <taxon>Acidobacteriota</taxon>
        <taxon>Vicinamibacteria</taxon>
        <taxon>Vicinamibacterales</taxon>
        <taxon>Vicinamibacteraceae</taxon>
        <taxon>Luteitalea</taxon>
    </lineage>
</organism>
<dbReference type="AlphaFoldDB" id="A0A143PMA9"/>
<evidence type="ECO:0000313" key="2">
    <source>
        <dbReference type="Proteomes" id="UP000076079"/>
    </source>
</evidence>
<dbReference type="SUPFAM" id="SSF53474">
    <property type="entry name" value="alpha/beta-Hydrolases"/>
    <property type="match status" value="1"/>
</dbReference>
<reference evidence="2" key="2">
    <citation type="submission" date="2016-04" db="EMBL/GenBank/DDBJ databases">
        <title>First Complete Genome Sequence of a Subdivision 6 Acidobacterium.</title>
        <authorList>
            <person name="Huang S."/>
            <person name="Vieira S."/>
            <person name="Bunk B."/>
            <person name="Riedel T."/>
            <person name="Sproeer C."/>
            <person name="Overmann J."/>
        </authorList>
    </citation>
    <scope>NUCLEOTIDE SEQUENCE [LARGE SCALE GENOMIC DNA]</scope>
    <source>
        <strain evidence="2">DSM 100886 HEG_-6_39</strain>
    </source>
</reference>
<evidence type="ECO:0000313" key="1">
    <source>
        <dbReference type="EMBL" id="AMY09735.1"/>
    </source>
</evidence>
<dbReference type="OrthoDB" id="595091at2"/>
<name>A0A143PMA9_LUTPR</name>
<gene>
    <name evidence="1" type="ORF">LuPra_02959</name>
</gene>
<dbReference type="InterPro" id="IPR029058">
    <property type="entry name" value="AB_hydrolase_fold"/>
</dbReference>
<protein>
    <submittedName>
        <fullName evidence="1">Putative esterase</fullName>
    </submittedName>
</protein>
<dbReference type="STRING" id="1855912.LuPra_02959"/>
<dbReference type="Gene3D" id="3.40.50.1820">
    <property type="entry name" value="alpha/beta hydrolase"/>
    <property type="match status" value="1"/>
</dbReference>